<evidence type="ECO:0000256" key="5">
    <source>
        <dbReference type="ARBA" id="ARBA00023136"/>
    </source>
</evidence>
<comment type="caution">
    <text evidence="7">The sequence shown here is derived from an EMBL/GenBank/DDBJ whole genome shotgun (WGS) entry which is preliminary data.</text>
</comment>
<feature type="transmembrane region" description="Helical" evidence="6">
    <location>
        <begin position="6"/>
        <end position="35"/>
    </location>
</feature>
<reference evidence="7 8" key="1">
    <citation type="journal article" date="2014" name="Arch. Microbiol.">
        <title>Bacillus mesophilum sp. nov., strain IITR-54T, a novel 4-chlorobiphenyl dechlorinating bacterium.</title>
        <authorList>
            <person name="Manickam N."/>
            <person name="Singh N.K."/>
            <person name="Bajaj A."/>
            <person name="Kumar R.M."/>
            <person name="Kaur G."/>
            <person name="Kaur N."/>
            <person name="Bala M."/>
            <person name="Kumar A."/>
            <person name="Mayilraj S."/>
        </authorList>
    </citation>
    <scope>NUCLEOTIDE SEQUENCE [LARGE SCALE GENOMIC DNA]</scope>
    <source>
        <strain evidence="7 8">IITR-54</strain>
    </source>
</reference>
<dbReference type="Proteomes" id="UP000441354">
    <property type="component" value="Unassembled WGS sequence"/>
</dbReference>
<name>A0A7V7UTP9_9BACI</name>
<evidence type="ECO:0000313" key="7">
    <source>
        <dbReference type="EMBL" id="KAB2330591.1"/>
    </source>
</evidence>
<sequence>MEYFFFFLLGVLVSVMSGFFGIGGGFILTPFLMLIGYEPVEAITTSLLFTIGSSLSGIVAHLRMKNIYWKEGLLLGISGMLATQIAKPFVLFLEARGYDEWVIPMLYIVMLSYFSIQMLKKEKAVQKGMQKRSPGIGKVLIIGFGAGLVSTTLGVGGGFIIVPLSVAFLGFPSKKAVGTSLFAVLFIVSSGFVSYSFDVQIDLLVGLILVAGGLIGSQFGARLTNFFANGEITRLLGVLYISTVISVIMKLVNFNTAGLAITALFLLSFFVIAFVRMRSKKKTAGEQ</sequence>
<dbReference type="InterPro" id="IPR002781">
    <property type="entry name" value="TM_pro_TauE-like"/>
</dbReference>
<feature type="transmembrane region" description="Helical" evidence="6">
    <location>
        <begin position="101"/>
        <end position="119"/>
    </location>
</feature>
<dbReference type="PANTHER" id="PTHR43701:SF12">
    <property type="entry name" value="MEMBRANE TRANSPORTER PROTEIN YTNM-RELATED"/>
    <property type="match status" value="1"/>
</dbReference>
<comment type="subcellular location">
    <subcellularLocation>
        <location evidence="6">Cell membrane</location>
        <topology evidence="6">Multi-pass membrane protein</topology>
    </subcellularLocation>
    <subcellularLocation>
        <location evidence="1">Membrane</location>
        <topology evidence="1">Multi-pass membrane protein</topology>
    </subcellularLocation>
</comment>
<keyword evidence="4 6" id="KW-1133">Transmembrane helix</keyword>
<evidence type="ECO:0000313" key="8">
    <source>
        <dbReference type="Proteomes" id="UP000441354"/>
    </source>
</evidence>
<feature type="transmembrane region" description="Helical" evidence="6">
    <location>
        <begin position="74"/>
        <end position="94"/>
    </location>
</feature>
<comment type="similarity">
    <text evidence="2 6">Belongs to the 4-toluene sulfonate uptake permease (TSUP) (TC 2.A.102) family.</text>
</comment>
<feature type="transmembrane region" description="Helical" evidence="6">
    <location>
        <begin position="203"/>
        <end position="223"/>
    </location>
</feature>
<evidence type="ECO:0000256" key="2">
    <source>
        <dbReference type="ARBA" id="ARBA00009142"/>
    </source>
</evidence>
<evidence type="ECO:0000256" key="4">
    <source>
        <dbReference type="ARBA" id="ARBA00022989"/>
    </source>
</evidence>
<proteinExistence type="inferred from homology"/>
<dbReference type="Pfam" id="PF01925">
    <property type="entry name" value="TauE"/>
    <property type="match status" value="1"/>
</dbReference>
<feature type="transmembrane region" description="Helical" evidence="6">
    <location>
        <begin position="176"/>
        <end position="197"/>
    </location>
</feature>
<dbReference type="AlphaFoldDB" id="A0A7V7UTP9"/>
<dbReference type="RefSeq" id="WP_151575522.1">
    <property type="nucleotide sequence ID" value="NZ_WBOT01000007.1"/>
</dbReference>
<dbReference type="OrthoDB" id="2841647at2"/>
<evidence type="ECO:0000256" key="3">
    <source>
        <dbReference type="ARBA" id="ARBA00022692"/>
    </source>
</evidence>
<dbReference type="GO" id="GO:0005886">
    <property type="term" value="C:plasma membrane"/>
    <property type="evidence" value="ECO:0007669"/>
    <property type="project" value="UniProtKB-SubCell"/>
</dbReference>
<evidence type="ECO:0000256" key="1">
    <source>
        <dbReference type="ARBA" id="ARBA00004141"/>
    </source>
</evidence>
<keyword evidence="8" id="KW-1185">Reference proteome</keyword>
<dbReference type="InterPro" id="IPR051598">
    <property type="entry name" value="TSUP/Inactive_protease-like"/>
</dbReference>
<keyword evidence="6" id="KW-1003">Cell membrane</keyword>
<feature type="transmembrane region" description="Helical" evidence="6">
    <location>
        <begin position="258"/>
        <end position="275"/>
    </location>
</feature>
<keyword evidence="3 6" id="KW-0812">Transmembrane</keyword>
<dbReference type="EMBL" id="WBOT01000007">
    <property type="protein sequence ID" value="KAB2330591.1"/>
    <property type="molecule type" value="Genomic_DNA"/>
</dbReference>
<feature type="transmembrane region" description="Helical" evidence="6">
    <location>
        <begin position="139"/>
        <end position="169"/>
    </location>
</feature>
<accession>A0A7V7UTP9</accession>
<evidence type="ECO:0000256" key="6">
    <source>
        <dbReference type="RuleBase" id="RU363041"/>
    </source>
</evidence>
<feature type="transmembrane region" description="Helical" evidence="6">
    <location>
        <begin position="42"/>
        <end position="62"/>
    </location>
</feature>
<keyword evidence="5 6" id="KW-0472">Membrane</keyword>
<organism evidence="7 8">
    <name type="scientific">Bacillus mesophilum</name>
    <dbReference type="NCBI Taxonomy" id="1071718"/>
    <lineage>
        <taxon>Bacteria</taxon>
        <taxon>Bacillati</taxon>
        <taxon>Bacillota</taxon>
        <taxon>Bacilli</taxon>
        <taxon>Bacillales</taxon>
        <taxon>Bacillaceae</taxon>
        <taxon>Bacillus</taxon>
    </lineage>
</organism>
<protein>
    <recommendedName>
        <fullName evidence="6">Probable membrane transporter protein</fullName>
    </recommendedName>
</protein>
<dbReference type="PANTHER" id="PTHR43701">
    <property type="entry name" value="MEMBRANE TRANSPORTER PROTEIN MJ0441-RELATED"/>
    <property type="match status" value="1"/>
</dbReference>
<gene>
    <name evidence="7" type="ORF">F7732_18255</name>
</gene>